<dbReference type="Gene3D" id="3.30.70.960">
    <property type="entry name" value="SEA domain"/>
    <property type="match status" value="1"/>
</dbReference>
<evidence type="ECO:0000313" key="6">
    <source>
        <dbReference type="Proteomes" id="UP000694398"/>
    </source>
</evidence>
<comment type="caution">
    <text evidence="1">Lacks conserved residue(s) required for the propagation of feature annotation.</text>
</comment>
<dbReference type="PROSITE" id="PS50024">
    <property type="entry name" value="SEA"/>
    <property type="match status" value="1"/>
</dbReference>
<accession>A0A8C2VM39</accession>
<dbReference type="InterPro" id="IPR036364">
    <property type="entry name" value="SEA_dom_sf"/>
</dbReference>
<dbReference type="PANTHER" id="PTHR37999:SF2">
    <property type="entry name" value="MUCIN-17"/>
    <property type="match status" value="1"/>
</dbReference>
<dbReference type="Ensembl" id="ENSCLAT00000014742.1">
    <property type="protein sequence ID" value="ENSCLAP00000014584.1"/>
    <property type="gene ID" value="ENSCLAG00000010067.1"/>
</dbReference>
<feature type="domain" description="SEA" evidence="3">
    <location>
        <begin position="61"/>
        <end position="166"/>
    </location>
</feature>
<dbReference type="AlphaFoldDB" id="A0A8C2VM39"/>
<dbReference type="PANTHER" id="PTHR37999">
    <property type="entry name" value="MUCIN-17"/>
    <property type="match status" value="1"/>
</dbReference>
<protein>
    <submittedName>
        <fullName evidence="5">Mucin-17</fullName>
    </submittedName>
</protein>
<dbReference type="PROSITE" id="PS50026">
    <property type="entry name" value="EGF_3"/>
    <property type="match status" value="1"/>
</dbReference>
<dbReference type="InterPro" id="IPR000082">
    <property type="entry name" value="SEA_dom"/>
</dbReference>
<dbReference type="Gene3D" id="2.10.25.10">
    <property type="entry name" value="Laminin"/>
    <property type="match status" value="1"/>
</dbReference>
<evidence type="ECO:0000256" key="2">
    <source>
        <dbReference type="SAM" id="Phobius"/>
    </source>
</evidence>
<keyword evidence="1" id="KW-1015">Disulfide bond</keyword>
<proteinExistence type="predicted"/>
<dbReference type="FunFam" id="3.30.70.960:FF:000013">
    <property type="entry name" value="Mucin glycoprotein MUC3"/>
    <property type="match status" value="1"/>
</dbReference>
<feature type="transmembrane region" description="Helical" evidence="2">
    <location>
        <begin position="269"/>
        <end position="293"/>
    </location>
</feature>
<reference evidence="5" key="2">
    <citation type="submission" date="2025-09" db="UniProtKB">
        <authorList>
            <consortium name="Ensembl"/>
        </authorList>
    </citation>
    <scope>IDENTIFICATION</scope>
</reference>
<evidence type="ECO:0000256" key="1">
    <source>
        <dbReference type="PROSITE-ProRule" id="PRU00076"/>
    </source>
</evidence>
<dbReference type="Proteomes" id="UP000694398">
    <property type="component" value="Unassembled WGS sequence"/>
</dbReference>
<reference evidence="5" key="1">
    <citation type="submission" date="2025-08" db="UniProtKB">
        <authorList>
            <consortium name="Ensembl"/>
        </authorList>
    </citation>
    <scope>IDENTIFICATION</scope>
</reference>
<dbReference type="Pfam" id="PF01390">
    <property type="entry name" value="SEA"/>
    <property type="match status" value="1"/>
</dbReference>
<dbReference type="SMART" id="SM00200">
    <property type="entry name" value="SEA"/>
    <property type="match status" value="1"/>
</dbReference>
<keyword evidence="2" id="KW-0812">Transmembrane</keyword>
<dbReference type="GeneTree" id="ENSGT00940000154419"/>
<sequence>LNGGSWTGEACYCPPQFTGDRCQYAVEVCNNGGSWDGLKCLCPELFYGPRCDDVVDGVEMVSALKKLTVTVTSQEYNSKLQDPSSEEFKNFNSTFAEQMKIIYDGIPEYEGVNITQLRPGSVVVEHDVILKTNYTPEYKQVLEKASEQVEKKILNATAEQISNSNNTCVDFLLCFNSTATLVQNATVFQYDPEEECRKEAGTYAAYFTVEYKDQKPYCITPCMPGFNASLDCHYGKCQMQRSGPHCNCLITATHWYQGETCEWGIQKSLVYGLTGAGAAVVLVVMAVLLVFALRARRMAKRQKYRVSQLYKWYEEGGGPTPGTFHNTGFDLSEEHLSGPKPLKPPKPRSPTGPALYWSSLSFQIHIQRPQVIMTAM</sequence>
<dbReference type="SUPFAM" id="SSF82671">
    <property type="entry name" value="SEA domain"/>
    <property type="match status" value="1"/>
</dbReference>
<gene>
    <name evidence="5" type="primary">LOC102016449</name>
</gene>
<evidence type="ECO:0000313" key="5">
    <source>
        <dbReference type="Ensembl" id="ENSCLAP00000014584.1"/>
    </source>
</evidence>
<keyword evidence="2" id="KW-1133">Transmembrane helix</keyword>
<evidence type="ECO:0000259" key="4">
    <source>
        <dbReference type="PROSITE" id="PS50026"/>
    </source>
</evidence>
<name>A0A8C2VM39_CHILA</name>
<dbReference type="InterPro" id="IPR053311">
    <property type="entry name" value="Mucosal_Integrity_Assoc"/>
</dbReference>
<dbReference type="InterPro" id="IPR000742">
    <property type="entry name" value="EGF"/>
</dbReference>
<keyword evidence="6" id="KW-1185">Reference proteome</keyword>
<dbReference type="GO" id="GO:0071944">
    <property type="term" value="C:cell periphery"/>
    <property type="evidence" value="ECO:0007669"/>
    <property type="project" value="UniProtKB-ARBA"/>
</dbReference>
<dbReference type="PROSITE" id="PS00022">
    <property type="entry name" value="EGF_1"/>
    <property type="match status" value="1"/>
</dbReference>
<dbReference type="OMA" id="QGETCEW"/>
<feature type="disulfide bond" evidence="1">
    <location>
        <begin position="13"/>
        <end position="22"/>
    </location>
</feature>
<evidence type="ECO:0000259" key="3">
    <source>
        <dbReference type="PROSITE" id="PS50024"/>
    </source>
</evidence>
<organism evidence="5 6">
    <name type="scientific">Chinchilla lanigera</name>
    <name type="common">Long-tailed chinchilla</name>
    <name type="synonym">Chinchilla villidera</name>
    <dbReference type="NCBI Taxonomy" id="34839"/>
    <lineage>
        <taxon>Eukaryota</taxon>
        <taxon>Metazoa</taxon>
        <taxon>Chordata</taxon>
        <taxon>Craniata</taxon>
        <taxon>Vertebrata</taxon>
        <taxon>Euteleostomi</taxon>
        <taxon>Mammalia</taxon>
        <taxon>Eutheria</taxon>
        <taxon>Euarchontoglires</taxon>
        <taxon>Glires</taxon>
        <taxon>Rodentia</taxon>
        <taxon>Hystricomorpha</taxon>
        <taxon>Chinchillidae</taxon>
        <taxon>Chinchilla</taxon>
    </lineage>
</organism>
<keyword evidence="1" id="KW-0245">EGF-like domain</keyword>
<feature type="domain" description="EGF-like" evidence="4">
    <location>
        <begin position="1"/>
        <end position="23"/>
    </location>
</feature>
<keyword evidence="2" id="KW-0472">Membrane</keyword>